<feature type="compositionally biased region" description="Basic and acidic residues" evidence="1">
    <location>
        <begin position="62"/>
        <end position="72"/>
    </location>
</feature>
<reference evidence="3" key="1">
    <citation type="submission" date="2020-12" db="EMBL/GenBank/DDBJ databases">
        <title>Metabolic potential, ecology and presence of endohyphal bacteria is reflected in genomic diversity of Mucoromycotina.</title>
        <authorList>
            <person name="Muszewska A."/>
            <person name="Okrasinska A."/>
            <person name="Steczkiewicz K."/>
            <person name="Drgas O."/>
            <person name="Orlowska M."/>
            <person name="Perlinska-Lenart U."/>
            <person name="Aleksandrzak-Piekarczyk T."/>
            <person name="Szatraj K."/>
            <person name="Zielenkiewicz U."/>
            <person name="Pilsyk S."/>
            <person name="Malc E."/>
            <person name="Mieczkowski P."/>
            <person name="Kruszewska J.S."/>
            <person name="Biernat P."/>
            <person name="Pawlowska J."/>
        </authorList>
    </citation>
    <scope>NUCLEOTIDE SEQUENCE</scope>
    <source>
        <strain evidence="3">WA0000067209</strain>
    </source>
</reference>
<name>A0A8H7Q2N6_MORIS</name>
<evidence type="ECO:0000313" key="4">
    <source>
        <dbReference type="Proteomes" id="UP000654370"/>
    </source>
</evidence>
<dbReference type="InterPro" id="IPR040009">
    <property type="entry name" value="Mtf2/C5D6.12-like"/>
</dbReference>
<keyword evidence="4" id="KW-1185">Reference proteome</keyword>
<organism evidence="3 4">
    <name type="scientific">Mortierella isabellina</name>
    <name type="common">Filamentous fungus</name>
    <name type="synonym">Umbelopsis isabellina</name>
    <dbReference type="NCBI Taxonomy" id="91625"/>
    <lineage>
        <taxon>Eukaryota</taxon>
        <taxon>Fungi</taxon>
        <taxon>Fungi incertae sedis</taxon>
        <taxon>Mucoromycota</taxon>
        <taxon>Mucoromycotina</taxon>
        <taxon>Umbelopsidomycetes</taxon>
        <taxon>Umbelopsidales</taxon>
        <taxon>Umbelopsidaceae</taxon>
        <taxon>Umbelopsis</taxon>
    </lineage>
</organism>
<dbReference type="PANTHER" id="PTHR39468:SF1">
    <property type="entry name" value="MTF2-LIKE C-TERMINAL DOMAIN-CONTAINING PROTEIN"/>
    <property type="match status" value="1"/>
</dbReference>
<dbReference type="OrthoDB" id="2444174at2759"/>
<dbReference type="Pfam" id="PF19189">
    <property type="entry name" value="Mtf2"/>
    <property type="match status" value="1"/>
</dbReference>
<dbReference type="PANTHER" id="PTHR39468">
    <property type="entry name" value="CHROMOSOME 7, WHOLE GENOME SHOTGUN SEQUENCE"/>
    <property type="match status" value="1"/>
</dbReference>
<dbReference type="Proteomes" id="UP000654370">
    <property type="component" value="Unassembled WGS sequence"/>
</dbReference>
<gene>
    <name evidence="3" type="ORF">INT43_000716</name>
</gene>
<dbReference type="InterPro" id="IPR043837">
    <property type="entry name" value="Mtf2-like_C"/>
</dbReference>
<evidence type="ECO:0000313" key="3">
    <source>
        <dbReference type="EMBL" id="KAG2184803.1"/>
    </source>
</evidence>
<comment type="caution">
    <text evidence="3">The sequence shown here is derived from an EMBL/GenBank/DDBJ whole genome shotgun (WGS) entry which is preliminary data.</text>
</comment>
<feature type="domain" description="Mtf2-like C-terminal" evidence="2">
    <location>
        <begin position="195"/>
        <end position="323"/>
    </location>
</feature>
<protein>
    <recommendedName>
        <fullName evidence="2">Mtf2-like C-terminal domain-containing protein</fullName>
    </recommendedName>
</protein>
<sequence>MPAGSIHHDRPASSYNGESTEQNHPKKELSSNNYDTKMHKRQRPRDFSKKSVSSKGSDIPDNEEKQFFKELLDTLLDGTSPPKSPTAIEDTRTTSGTKEFSKIEQQLRNMALNAPPRRSPARLSSVKDTPKAPRLFDEIAGSITSSLWEDSSPTIDLVAKDKELKQMSAITELRSSVDLTKYVLDELLNPDKEIDENYPSLLAASIKHASFKLNDPYLALSIFQQVKSRGIESYIAGCTTGVYNTVLNLRWETWKDIEGMDALIQEMVANGVSFNDGTRRSVRDAIEEIERDYSGHGISGDGIRWSSEQHQAAARMRAIVSKWLVK</sequence>
<evidence type="ECO:0000259" key="2">
    <source>
        <dbReference type="Pfam" id="PF19189"/>
    </source>
</evidence>
<dbReference type="GO" id="GO:0005739">
    <property type="term" value="C:mitochondrion"/>
    <property type="evidence" value="ECO:0007669"/>
    <property type="project" value="InterPro"/>
</dbReference>
<feature type="compositionally biased region" description="Basic and acidic residues" evidence="1">
    <location>
        <begin position="1"/>
        <end position="11"/>
    </location>
</feature>
<accession>A0A8H7Q2N6</accession>
<dbReference type="AlphaFoldDB" id="A0A8H7Q2N6"/>
<dbReference type="EMBL" id="JAEPQZ010000002">
    <property type="protein sequence ID" value="KAG2184803.1"/>
    <property type="molecule type" value="Genomic_DNA"/>
</dbReference>
<proteinExistence type="predicted"/>
<feature type="region of interest" description="Disordered" evidence="1">
    <location>
        <begin position="1"/>
        <end position="98"/>
    </location>
</feature>
<evidence type="ECO:0000256" key="1">
    <source>
        <dbReference type="SAM" id="MobiDB-lite"/>
    </source>
</evidence>